<dbReference type="SMART" id="SM00853">
    <property type="entry name" value="MutL_C"/>
    <property type="match status" value="1"/>
</dbReference>
<protein>
    <recommendedName>
        <fullName evidence="3">MutL C-terminal dimerisation domain-containing protein</fullName>
    </recommendedName>
</protein>
<dbReference type="PANTHER" id="PTHR10073:SF47">
    <property type="entry name" value="DNA MISMATCH REPAIR PROTEIN MLH3"/>
    <property type="match status" value="1"/>
</dbReference>
<dbReference type="InterPro" id="IPR014790">
    <property type="entry name" value="MutL_C"/>
</dbReference>
<dbReference type="OrthoDB" id="429932at2759"/>
<dbReference type="Proteomes" id="UP000250266">
    <property type="component" value="Unassembled WGS sequence"/>
</dbReference>
<name>A0A8E2E574_9PEZI</name>
<accession>A0A8E2E574</accession>
<keyword evidence="5" id="KW-1185">Reference proteome</keyword>
<dbReference type="Gene3D" id="3.30.1540.20">
    <property type="entry name" value="MutL, C-terminal domain, dimerisation subdomain"/>
    <property type="match status" value="1"/>
</dbReference>
<reference evidence="4 5" key="1">
    <citation type="journal article" date="2016" name="Nat. Commun.">
        <title>Ectomycorrhizal ecology is imprinted in the genome of the dominant symbiotic fungus Cenococcum geophilum.</title>
        <authorList>
            <consortium name="DOE Joint Genome Institute"/>
            <person name="Peter M."/>
            <person name="Kohler A."/>
            <person name="Ohm R.A."/>
            <person name="Kuo A."/>
            <person name="Krutzmann J."/>
            <person name="Morin E."/>
            <person name="Arend M."/>
            <person name="Barry K.W."/>
            <person name="Binder M."/>
            <person name="Choi C."/>
            <person name="Clum A."/>
            <person name="Copeland A."/>
            <person name="Grisel N."/>
            <person name="Haridas S."/>
            <person name="Kipfer T."/>
            <person name="LaButti K."/>
            <person name="Lindquist E."/>
            <person name="Lipzen A."/>
            <person name="Maire R."/>
            <person name="Meier B."/>
            <person name="Mihaltcheva S."/>
            <person name="Molinier V."/>
            <person name="Murat C."/>
            <person name="Poggeler S."/>
            <person name="Quandt C.A."/>
            <person name="Sperisen C."/>
            <person name="Tritt A."/>
            <person name="Tisserant E."/>
            <person name="Crous P.W."/>
            <person name="Henrissat B."/>
            <person name="Nehls U."/>
            <person name="Egli S."/>
            <person name="Spatafora J.W."/>
            <person name="Grigoriev I.V."/>
            <person name="Martin F.M."/>
        </authorList>
    </citation>
    <scope>NUCLEOTIDE SEQUENCE [LARGE SCALE GENOMIC DNA]</scope>
    <source>
        <strain evidence="4 5">CBS 459.81</strain>
    </source>
</reference>
<dbReference type="InterPro" id="IPR037198">
    <property type="entry name" value="MutL_C_sf"/>
</dbReference>
<dbReference type="InterPro" id="IPR038973">
    <property type="entry name" value="MutL/Mlh/Pms-like"/>
</dbReference>
<evidence type="ECO:0000256" key="2">
    <source>
        <dbReference type="SAM" id="MobiDB-lite"/>
    </source>
</evidence>
<gene>
    <name evidence="4" type="ORF">K432DRAFT_304291</name>
</gene>
<dbReference type="GO" id="GO:0140664">
    <property type="term" value="F:ATP-dependent DNA damage sensor activity"/>
    <property type="evidence" value="ECO:0007669"/>
    <property type="project" value="InterPro"/>
</dbReference>
<dbReference type="EMBL" id="KV745130">
    <property type="protein sequence ID" value="OCK77413.1"/>
    <property type="molecule type" value="Genomic_DNA"/>
</dbReference>
<dbReference type="Pfam" id="PF13589">
    <property type="entry name" value="HATPase_c_3"/>
    <property type="match status" value="1"/>
</dbReference>
<dbReference type="GO" id="GO:0006298">
    <property type="term" value="P:mismatch repair"/>
    <property type="evidence" value="ECO:0007669"/>
    <property type="project" value="InterPro"/>
</dbReference>
<dbReference type="AlphaFoldDB" id="A0A8E2E574"/>
<feature type="domain" description="MutL C-terminal dimerisation" evidence="3">
    <location>
        <begin position="767"/>
        <end position="982"/>
    </location>
</feature>
<dbReference type="Gene3D" id="3.30.565.10">
    <property type="entry name" value="Histidine kinase-like ATPase, C-terminal domain"/>
    <property type="match status" value="1"/>
</dbReference>
<evidence type="ECO:0000313" key="4">
    <source>
        <dbReference type="EMBL" id="OCK77413.1"/>
    </source>
</evidence>
<dbReference type="PANTHER" id="PTHR10073">
    <property type="entry name" value="DNA MISMATCH REPAIR PROTEIN MLH, PMS, MUTL"/>
    <property type="match status" value="1"/>
</dbReference>
<dbReference type="InterPro" id="IPR042120">
    <property type="entry name" value="MutL_C_dimsub"/>
</dbReference>
<evidence type="ECO:0000256" key="1">
    <source>
        <dbReference type="ARBA" id="ARBA00006082"/>
    </source>
</evidence>
<dbReference type="SUPFAM" id="SSF55874">
    <property type="entry name" value="ATPase domain of HSP90 chaperone/DNA topoisomerase II/histidine kinase"/>
    <property type="match status" value="1"/>
</dbReference>
<dbReference type="GO" id="GO:0032300">
    <property type="term" value="C:mismatch repair complex"/>
    <property type="evidence" value="ECO:0007669"/>
    <property type="project" value="InterPro"/>
</dbReference>
<comment type="similarity">
    <text evidence="1">Belongs to the DNA mismatch repair MutL/HexB family.</text>
</comment>
<dbReference type="GO" id="GO:0005524">
    <property type="term" value="F:ATP binding"/>
    <property type="evidence" value="ECO:0007669"/>
    <property type="project" value="InterPro"/>
</dbReference>
<proteinExistence type="inferred from homology"/>
<sequence length="1069" mass="118373">MASLLAAHHSRGKRIGKNTTLRQSSSAILPLPAEVVAQIESSTAITSLSGVVVELLKNSLDASATKVEVTVDFGRGGCVVEDNGLGIAPQEFREEGGLSKMYCTSRYNSEDATFGRNGTFLASLAAMSLMTITSHHYEHRSHNTVSLHHCKPIARQIPAPPQQEISFREHGTRVTVRDLFGNMPVRVKHRAMVLEDKSEHERLWESLRKAVTGVLLGWRTSVSIRLRDIDKNRSLFLNGQKTAALVGKEELERTSYSSELRYMLNILAQASYVSFDEWGSWVPASASTTSISIDGAISLNPAPSKRVQFLSLGIRPLSSEEGHNELYDEINRIFSLSSFGTVEDDSDVDEDEKERRKYDKRFKSDGFTNREIKGGRKGIDRWPMFCLRISLKDLSASEGALLNDKSQIQSVLEVLTAMVTQWLSVHNFCPRTRKVKFGRLENAFESLSEADEESPSTPRVRKDSTRINAEPRSQSALALKTMRIDSTIRKRKRSTLSRPASATYGKVKSSTLRQTQPFMEWSRIKSGNVGFYDSIWNTGKTVAKSAGKSAETFEGSNEYNTQQRTEISLPHSTFNAGPILPGSLGKHTKTTKVPNTLRSATTSDAAATFLENGNPTEPNENSHDEAIAWTNPVTKQTFLVNSRTGCVLSRPSNRPNSNSDIPTRYASTLSDITRSLRIRQNSRPVTADITASPWLKGLLRDWDNPVFKVSENRIPQVFLEGPNTEIADIKRTGHRNCSRVDIDKAFEEVSVCTSSRLSRHALHNAKVIAQVDKKFILVKLSGSPETIAQSPLDKEFLVLIDQHAADERIRIEALLSELCAPTSNSPDYPKFRSSLGQESRINHKVLVTPLQFVISAQESSLFRTHATRFAAWGILYNITDSAPPDHPITTGKPNRSSIEVTTLPPSITERCKSDPKLLISLLRTEIWKVAERPTRARQNPEPDSTANFEHPWLRHIGSCPQGLLDLLNSRACRSAIMFNDALGVGECEELVRKLAGCAFPFQCAHGRPSMVPLVELGTGGNENGEGRERVGFGYGESVDGGEVIGGGKEGCEGGYVDAWKRWRGRENGG</sequence>
<dbReference type="GO" id="GO:0016887">
    <property type="term" value="F:ATP hydrolysis activity"/>
    <property type="evidence" value="ECO:0007669"/>
    <property type="project" value="InterPro"/>
</dbReference>
<evidence type="ECO:0000313" key="5">
    <source>
        <dbReference type="Proteomes" id="UP000250266"/>
    </source>
</evidence>
<evidence type="ECO:0000259" key="3">
    <source>
        <dbReference type="SMART" id="SM00853"/>
    </source>
</evidence>
<dbReference type="SUPFAM" id="SSF118116">
    <property type="entry name" value="DNA mismatch repair protein MutL"/>
    <property type="match status" value="2"/>
</dbReference>
<feature type="region of interest" description="Disordered" evidence="2">
    <location>
        <begin position="447"/>
        <end position="471"/>
    </location>
</feature>
<organism evidence="4 5">
    <name type="scientific">Lepidopterella palustris CBS 459.81</name>
    <dbReference type="NCBI Taxonomy" id="1314670"/>
    <lineage>
        <taxon>Eukaryota</taxon>
        <taxon>Fungi</taxon>
        <taxon>Dikarya</taxon>
        <taxon>Ascomycota</taxon>
        <taxon>Pezizomycotina</taxon>
        <taxon>Dothideomycetes</taxon>
        <taxon>Pleosporomycetidae</taxon>
        <taxon>Mytilinidiales</taxon>
        <taxon>Argynnaceae</taxon>
        <taxon>Lepidopterella</taxon>
    </lineage>
</organism>
<dbReference type="InterPro" id="IPR036890">
    <property type="entry name" value="HATPase_C_sf"/>
</dbReference>